<sequence>METVSREESQIFGSARSGQGPGNIQGGQARLLMKIDFRSKEPLIASELDADARQQGLLYMGYGPVGYRENKEFIKEGALFDLRNQWSLRIKKQEEEKVTELGRERRAAMTPMEREMDEDGFDVQPERFMTAMTNKWLPRLEDTSRPEAERRMIAQRLAVWYQTNKPDQWKKPTGQKNVKKVQAIKAWSPSGG</sequence>
<dbReference type="AlphaFoldDB" id="A0A8S0X0X5"/>
<reference evidence="2" key="2">
    <citation type="submission" date="2020-01" db="EMBL/GenBank/DDBJ databases">
        <authorList>
            <person name="Hornung B."/>
        </authorList>
    </citation>
    <scope>NUCLEOTIDE SEQUENCE</scope>
    <source>
        <strain evidence="2">PacBioINE</strain>
    </source>
</reference>
<organism evidence="2">
    <name type="scientific">Acididesulfobacillus acetoxydans</name>
    <dbReference type="NCBI Taxonomy" id="1561005"/>
    <lineage>
        <taxon>Bacteria</taxon>
        <taxon>Bacillati</taxon>
        <taxon>Bacillota</taxon>
        <taxon>Clostridia</taxon>
        <taxon>Eubacteriales</taxon>
        <taxon>Peptococcaceae</taxon>
        <taxon>Acididesulfobacillus</taxon>
    </lineage>
</organism>
<name>A0A8S0X0X5_9FIRM</name>
<dbReference type="EMBL" id="LR746496">
    <property type="protein sequence ID" value="CAA7602821.1"/>
    <property type="molecule type" value="Genomic_DNA"/>
</dbReference>
<evidence type="ECO:0000256" key="1">
    <source>
        <dbReference type="SAM" id="MobiDB-lite"/>
    </source>
</evidence>
<reference evidence="3" key="1">
    <citation type="submission" date="2014-11" db="EMBL/GenBank/DDBJ databases">
        <authorList>
            <person name="Hornung B.V."/>
        </authorList>
    </citation>
    <scope>NUCLEOTIDE SEQUENCE</scope>
    <source>
        <strain evidence="3">INE</strain>
    </source>
</reference>
<evidence type="ECO:0000313" key="4">
    <source>
        <dbReference type="Proteomes" id="UP001071230"/>
    </source>
</evidence>
<protein>
    <submittedName>
        <fullName evidence="2">Uncharacterized protein</fullName>
    </submittedName>
</protein>
<dbReference type="KEGG" id="aacx:DEACI_3644"/>
<feature type="region of interest" description="Disordered" evidence="1">
    <location>
        <begin position="1"/>
        <end position="25"/>
    </location>
</feature>
<gene>
    <name evidence="3" type="ORF">DEACI_0121</name>
    <name evidence="2" type="ORF">DEACI_3644</name>
</gene>
<keyword evidence="4" id="KW-1185">Reference proteome</keyword>
<dbReference type="EMBL" id="CDGJ01000003">
    <property type="protein sequence ID" value="CEJ05702.1"/>
    <property type="molecule type" value="Genomic_DNA"/>
</dbReference>
<dbReference type="Proteomes" id="UP001071230">
    <property type="component" value="Unassembled WGS sequence"/>
</dbReference>
<accession>A0A8S0X0X5</accession>
<dbReference type="Proteomes" id="UP000836597">
    <property type="component" value="Chromosome"/>
</dbReference>
<evidence type="ECO:0000313" key="2">
    <source>
        <dbReference type="EMBL" id="CAA7602821.1"/>
    </source>
</evidence>
<evidence type="ECO:0000313" key="3">
    <source>
        <dbReference type="EMBL" id="CEJ05702.1"/>
    </source>
</evidence>
<proteinExistence type="predicted"/>